<sequence>MTLPEGTHDPTTLTNQAPEAIPKHRWRALLVRLHFYAGVLVGPFLVIAALTGALYAMAPTVERVVYRDLLFVEPGDRVLPLDDQVAAARRSYPALTVTGVRPPAAENESVRVYFADPALAPDLGRAVFVDPYTGRVLGDEVTWLGYLPVSTWLDGLHRHLNLGEPGRLYSELAASWLWVVASGGLYLWLVKAAGDRRRGRKPRILTVDRTAGGRSRNLNWHGATGVWLLGGLLFLSATGITWSTYAGAHVSDLRAAFEWQRPQLDTATHGDHGDHAPAAGHTAGPQSVDFDGVLAAATTAGVDLPVEILLPAEHGAAVTVSEIDKPYRWTTDAAAVNPGDLTVTGTVDYWRDYSLIAKLADWGIRGHMWFLFGLLNQLLLLGIAVGLLAVIVRGYRMWWQRRPTRGSRWAVGRPPARGGLRRLRPLTVTALVAGAVTVGWFLPLLGLTLAAFVLTDLILGSIKKNASLKKNVSLKKNASLNENTENSHVR</sequence>
<dbReference type="Pfam" id="PF03929">
    <property type="entry name" value="PepSY_TM"/>
    <property type="match status" value="1"/>
</dbReference>
<dbReference type="AlphaFoldDB" id="A0A378SN48"/>
<dbReference type="EMBL" id="UGQM01000001">
    <property type="protein sequence ID" value="STZ42827.1"/>
    <property type="molecule type" value="Genomic_DNA"/>
</dbReference>
<keyword evidence="1" id="KW-0472">Membrane</keyword>
<evidence type="ECO:0000256" key="1">
    <source>
        <dbReference type="SAM" id="Phobius"/>
    </source>
</evidence>
<dbReference type="RefSeq" id="WP_115327131.1">
    <property type="nucleotide sequence ID" value="NZ_JACKST010000014.1"/>
</dbReference>
<feature type="transmembrane region" description="Helical" evidence="1">
    <location>
        <begin position="175"/>
        <end position="194"/>
    </location>
</feature>
<keyword evidence="1" id="KW-0812">Transmembrane</keyword>
<dbReference type="InterPro" id="IPR005625">
    <property type="entry name" value="PepSY-ass_TM"/>
</dbReference>
<feature type="transmembrane region" description="Helical" evidence="1">
    <location>
        <begin position="423"/>
        <end position="442"/>
    </location>
</feature>
<feature type="transmembrane region" description="Helical" evidence="1">
    <location>
        <begin position="368"/>
        <end position="392"/>
    </location>
</feature>
<proteinExistence type="predicted"/>
<feature type="transmembrane region" description="Helical" evidence="1">
    <location>
        <begin position="33"/>
        <end position="58"/>
    </location>
</feature>
<gene>
    <name evidence="2" type="ORF">NCTC10742_02043</name>
</gene>
<keyword evidence="1" id="KW-1133">Transmembrane helix</keyword>
<dbReference type="Proteomes" id="UP000254291">
    <property type="component" value="Unassembled WGS sequence"/>
</dbReference>
<protein>
    <submittedName>
        <fullName evidence="2">Iron-regulated membrane protein</fullName>
    </submittedName>
</protein>
<organism evidence="2 3">
    <name type="scientific">Mycolicibacterium gilvum</name>
    <dbReference type="NCBI Taxonomy" id="1804"/>
    <lineage>
        <taxon>Bacteria</taxon>
        <taxon>Bacillati</taxon>
        <taxon>Actinomycetota</taxon>
        <taxon>Actinomycetes</taxon>
        <taxon>Mycobacteriales</taxon>
        <taxon>Mycobacteriaceae</taxon>
        <taxon>Mycolicibacterium</taxon>
    </lineage>
</organism>
<dbReference type="PANTHER" id="PTHR34219:SF1">
    <property type="entry name" value="PEPSY DOMAIN-CONTAINING PROTEIN"/>
    <property type="match status" value="1"/>
</dbReference>
<evidence type="ECO:0000313" key="3">
    <source>
        <dbReference type="Proteomes" id="UP000254291"/>
    </source>
</evidence>
<feature type="transmembrane region" description="Helical" evidence="1">
    <location>
        <begin position="224"/>
        <end position="245"/>
    </location>
</feature>
<name>A0A378SN48_9MYCO</name>
<dbReference type="PANTHER" id="PTHR34219">
    <property type="entry name" value="IRON-REGULATED INNER MEMBRANE PROTEIN-RELATED"/>
    <property type="match status" value="1"/>
</dbReference>
<evidence type="ECO:0000313" key="2">
    <source>
        <dbReference type="EMBL" id="STZ42827.1"/>
    </source>
</evidence>
<accession>A0A378SN48</accession>
<reference evidence="2 3" key="1">
    <citation type="submission" date="2018-06" db="EMBL/GenBank/DDBJ databases">
        <authorList>
            <consortium name="Pathogen Informatics"/>
            <person name="Doyle S."/>
        </authorList>
    </citation>
    <scope>NUCLEOTIDE SEQUENCE [LARGE SCALE GENOMIC DNA]</scope>
    <source>
        <strain evidence="2 3">NCTC10742</strain>
    </source>
</reference>